<keyword evidence="1" id="KW-0802">TPR repeat</keyword>
<feature type="repeat" description="TPR" evidence="1">
    <location>
        <begin position="189"/>
        <end position="222"/>
    </location>
</feature>
<feature type="repeat" description="TPR" evidence="1">
    <location>
        <begin position="257"/>
        <end position="290"/>
    </location>
</feature>
<dbReference type="PANTHER" id="PTHR44749">
    <property type="entry name" value="SUPPRESSOR OF RPS4-RLD 1"/>
    <property type="match status" value="1"/>
</dbReference>
<dbReference type="SUPFAM" id="SSF48452">
    <property type="entry name" value="TPR-like"/>
    <property type="match status" value="1"/>
</dbReference>
<feature type="signal peptide" evidence="2">
    <location>
        <begin position="1"/>
        <end position="19"/>
    </location>
</feature>
<dbReference type="Pfam" id="PF13181">
    <property type="entry name" value="TPR_8"/>
    <property type="match status" value="1"/>
</dbReference>
<feature type="chain" id="PRO_5046416799" evidence="2">
    <location>
        <begin position="20"/>
        <end position="365"/>
    </location>
</feature>
<organism evidence="3 4">
    <name type="scientific">Sphingobacterium thermophilum</name>
    <dbReference type="NCBI Taxonomy" id="768534"/>
    <lineage>
        <taxon>Bacteria</taxon>
        <taxon>Pseudomonadati</taxon>
        <taxon>Bacteroidota</taxon>
        <taxon>Sphingobacteriia</taxon>
        <taxon>Sphingobacteriales</taxon>
        <taxon>Sphingobacteriaceae</taxon>
        <taxon>Sphingobacterium</taxon>
    </lineage>
</organism>
<evidence type="ECO:0000313" key="4">
    <source>
        <dbReference type="Proteomes" id="UP001500394"/>
    </source>
</evidence>
<gene>
    <name evidence="3" type="ORF">GCM10023173_19410</name>
</gene>
<dbReference type="Gene3D" id="1.25.40.10">
    <property type="entry name" value="Tetratricopeptide repeat domain"/>
    <property type="match status" value="2"/>
</dbReference>
<accession>A0ABP8R4J7</accession>
<dbReference type="InterPro" id="IPR044650">
    <property type="entry name" value="SRFR1-like"/>
</dbReference>
<evidence type="ECO:0000313" key="3">
    <source>
        <dbReference type="EMBL" id="GAA4518089.1"/>
    </source>
</evidence>
<dbReference type="PANTHER" id="PTHR44749:SF1">
    <property type="entry name" value="TETRATRICOPEPTIDE-LIKE HELICAL DOMAIN-CONTAINING PROTEIN"/>
    <property type="match status" value="1"/>
</dbReference>
<dbReference type="RefSeq" id="WP_345067962.1">
    <property type="nucleotide sequence ID" value="NZ_BAABGR010000029.1"/>
</dbReference>
<proteinExistence type="predicted"/>
<sequence>MKAILASILSIFIGSTVVAQSNFKEGSNSFAKYTKTGDVKELENAKKFIDAAYKTRRDSSLTKNNVLRAMIYSSMAYADSLRKIKTDKDPIIIAEDALKRIRPRDRKNLTNEITYVKQNLIAAYIYKANKEIEKEEFEKAYNSFLEVEKLGSQSVDVLRNLAYLSAQAGKYKEAISYYQKLIQSTEAEPEVYIALAQAYKAIDNSQEYLSTLQRARQLFPKHKNILFLLVDFYAQNKTYQALTPIIAEAIAYEPDNIELYYLAGFAHENVGNIAEAKNYYSKVLNLEEDNYDANLALGLIYLNEYLKDKNNLEAQYMAQDYLLKANGIKPYATNALKGLALFYEATGDQEQLDRVNLLLNQLSNN</sequence>
<dbReference type="InterPro" id="IPR019734">
    <property type="entry name" value="TPR_rpt"/>
</dbReference>
<evidence type="ECO:0000256" key="1">
    <source>
        <dbReference type="PROSITE-ProRule" id="PRU00339"/>
    </source>
</evidence>
<dbReference type="Pfam" id="PF13432">
    <property type="entry name" value="TPR_16"/>
    <property type="match status" value="1"/>
</dbReference>
<dbReference type="InterPro" id="IPR011990">
    <property type="entry name" value="TPR-like_helical_dom_sf"/>
</dbReference>
<protein>
    <submittedName>
        <fullName evidence="3">Tetratricopeptide repeat protein</fullName>
    </submittedName>
</protein>
<keyword evidence="4" id="KW-1185">Reference proteome</keyword>
<dbReference type="PROSITE" id="PS50005">
    <property type="entry name" value="TPR"/>
    <property type="match status" value="3"/>
</dbReference>
<name>A0ABP8R4J7_9SPHI</name>
<reference evidence="4" key="1">
    <citation type="journal article" date="2019" name="Int. J. Syst. Evol. Microbiol.">
        <title>The Global Catalogue of Microorganisms (GCM) 10K type strain sequencing project: providing services to taxonomists for standard genome sequencing and annotation.</title>
        <authorList>
            <consortium name="The Broad Institute Genomics Platform"/>
            <consortium name="The Broad Institute Genome Sequencing Center for Infectious Disease"/>
            <person name="Wu L."/>
            <person name="Ma J."/>
        </authorList>
    </citation>
    <scope>NUCLEOTIDE SEQUENCE [LARGE SCALE GENOMIC DNA]</scope>
    <source>
        <strain evidence="4">JCM 17858</strain>
    </source>
</reference>
<comment type="caution">
    <text evidence="3">The sequence shown here is derived from an EMBL/GenBank/DDBJ whole genome shotgun (WGS) entry which is preliminary data.</text>
</comment>
<dbReference type="Proteomes" id="UP001500394">
    <property type="component" value="Unassembled WGS sequence"/>
</dbReference>
<feature type="repeat" description="TPR" evidence="1">
    <location>
        <begin position="155"/>
        <end position="188"/>
    </location>
</feature>
<dbReference type="SMART" id="SM00028">
    <property type="entry name" value="TPR"/>
    <property type="match status" value="4"/>
</dbReference>
<keyword evidence="2" id="KW-0732">Signal</keyword>
<evidence type="ECO:0000256" key="2">
    <source>
        <dbReference type="SAM" id="SignalP"/>
    </source>
</evidence>
<dbReference type="EMBL" id="BAABGR010000029">
    <property type="protein sequence ID" value="GAA4518089.1"/>
    <property type="molecule type" value="Genomic_DNA"/>
</dbReference>